<dbReference type="Pfam" id="PF04192">
    <property type="entry name" value="Utp21"/>
    <property type="match status" value="1"/>
</dbReference>
<keyword evidence="6" id="KW-1185">Reference proteome</keyword>
<dbReference type="GeneID" id="108561445"/>
<name>A0ABM1MJX3_NICVS</name>
<evidence type="ECO:0000259" key="4">
    <source>
        <dbReference type="Pfam" id="PF04192"/>
    </source>
</evidence>
<proteinExistence type="predicted"/>
<dbReference type="InterPro" id="IPR015943">
    <property type="entry name" value="WD40/YVTN_repeat-like_dom_sf"/>
</dbReference>
<reference evidence="7" key="1">
    <citation type="submission" date="2025-08" db="UniProtKB">
        <authorList>
            <consortium name="RefSeq"/>
        </authorList>
    </citation>
    <scope>IDENTIFICATION</scope>
    <source>
        <tissue evidence="7">Whole Larva</tissue>
    </source>
</reference>
<keyword evidence="2" id="KW-0677">Repeat</keyword>
<gene>
    <name evidence="7" type="primary">LOC108561445</name>
</gene>
<feature type="repeat" description="WD" evidence="3">
    <location>
        <begin position="264"/>
        <end position="295"/>
    </location>
</feature>
<dbReference type="Proteomes" id="UP000695000">
    <property type="component" value="Unplaced"/>
</dbReference>
<dbReference type="PANTHER" id="PTHR22840">
    <property type="entry name" value="WD REPEAT-CONTAINING PROTEIN 36"/>
    <property type="match status" value="1"/>
</dbReference>
<evidence type="ECO:0000313" key="6">
    <source>
        <dbReference type="Proteomes" id="UP000695000"/>
    </source>
</evidence>
<feature type="repeat" description="WD" evidence="3">
    <location>
        <begin position="555"/>
        <end position="596"/>
    </location>
</feature>
<evidence type="ECO:0000313" key="7">
    <source>
        <dbReference type="RefSeq" id="XP_017774873.1"/>
    </source>
</evidence>
<accession>A0ABM1MJX3</accession>
<feature type="domain" description="WDR36/Utp21 N-terminal" evidence="5">
    <location>
        <begin position="35"/>
        <end position="298"/>
    </location>
</feature>
<dbReference type="InterPro" id="IPR019775">
    <property type="entry name" value="WD40_repeat_CS"/>
</dbReference>
<dbReference type="PROSITE" id="PS00678">
    <property type="entry name" value="WD_REPEATS_1"/>
    <property type="match status" value="1"/>
</dbReference>
<evidence type="ECO:0000256" key="1">
    <source>
        <dbReference type="ARBA" id="ARBA00022574"/>
    </source>
</evidence>
<evidence type="ECO:0000256" key="2">
    <source>
        <dbReference type="ARBA" id="ARBA00022737"/>
    </source>
</evidence>
<dbReference type="SMART" id="SM00320">
    <property type="entry name" value="WD40"/>
    <property type="match status" value="12"/>
</dbReference>
<dbReference type="Gene3D" id="2.130.10.10">
    <property type="entry name" value="YVTN repeat-like/Quinoprotein amine dehydrogenase"/>
    <property type="match status" value="2"/>
</dbReference>
<dbReference type="InterPro" id="IPR007319">
    <property type="entry name" value="WDR36/Utp21_C"/>
</dbReference>
<dbReference type="PROSITE" id="PS50082">
    <property type="entry name" value="WD_REPEATS_2"/>
    <property type="match status" value="2"/>
</dbReference>
<evidence type="ECO:0000256" key="3">
    <source>
        <dbReference type="PROSITE-ProRule" id="PRU00221"/>
    </source>
</evidence>
<dbReference type="RefSeq" id="XP_017774873.1">
    <property type="nucleotide sequence ID" value="XM_017919384.1"/>
</dbReference>
<dbReference type="PANTHER" id="PTHR22840:SF12">
    <property type="entry name" value="WD REPEAT-CONTAINING PROTEIN 36"/>
    <property type="match status" value="1"/>
</dbReference>
<dbReference type="InterPro" id="IPR001680">
    <property type="entry name" value="WD40_rpt"/>
</dbReference>
<dbReference type="InterPro" id="IPR059157">
    <property type="entry name" value="WDR36-Utp21_N"/>
</dbReference>
<feature type="domain" description="WDR36/Utp21 C-terminal" evidence="4">
    <location>
        <begin position="678"/>
        <end position="877"/>
    </location>
</feature>
<evidence type="ECO:0000259" key="5">
    <source>
        <dbReference type="Pfam" id="PF25171"/>
    </source>
</evidence>
<sequence>MYKGSKIFVPSRSLGNVSNHIPVVVKYVSNGEIFITSVGKLFHVYNNKLRLIQVSQLHPEDITCLAFSKFLTYSAAGNNIYCWIGGATLKHILKKHERAVHLMIPFGDSLISIDEDSKLIVWNVQTAEIFLELDFGNDQFKITAAFHPSTYKNKILLGSNQGALQLWNINTSTLIYTFAGWDSAVTCLEQAPAVDVAAIGLANGKIILHNLKLDITIMEFTQDWGLVTSISFRTDGEPIMATGSVAGHIVFWNLDDRKVFSQKLCAHIGPVNNLICLNNQPIVVSNSADNSLKMWIFDMTDGGARLLRTRDGHSVPPTCIRYHGDNGQNILSVSGDSTMRIFNTQTEILNKSLGRASFNRKASKNLKNKGEDPYVMPPIVEFASEVTREKEWDNIAAIHDGLESVTTWSFNKCKMGDLRIKPYKLHDEDRGHATAISLSHCGNFVLIGYNSGYVQRFNVQSGLFRASYGKPKAHKSFVRGVCCDILNQVVMTGGNDGYIKFFSFKDGKNQISKIHLEDPIAFFRTHKESSIVAVVLEDFTINIVDIDNYNVVRKFMGHKSPITDAAFSPDSRWLITASMDCSIKTWNIPTAQLIDQFRTDVPCISLNMSPTGDALVTAHLDHMGVFLWCNKTIYQHVSLKALDLEDEPELVRLPECRGINSEENMTEEEIAEVYKSSEQISSDLITMSGLASSRWQNLLNINIIRSKNKGKALIAKPKAAPFFLPTVQALDFKFDLTQESNSGSKILPAVSLLNLTEFAKLLHKTIESNDFSAVVLKLKTFGPSMIDYEIKSLSPEGGGTVDVMLQFLKLIEFMLKSNKDFELAESYLGVFLKSHGNVIAEEEKLKNYLPNLQSCHQASWNRLQEKLMYTLCVVQSIKTQI</sequence>
<dbReference type="SUPFAM" id="SSF50978">
    <property type="entry name" value="WD40 repeat-like"/>
    <property type="match status" value="2"/>
</dbReference>
<organism evidence="6 7">
    <name type="scientific">Nicrophorus vespilloides</name>
    <name type="common">Boreal carrion beetle</name>
    <dbReference type="NCBI Taxonomy" id="110193"/>
    <lineage>
        <taxon>Eukaryota</taxon>
        <taxon>Metazoa</taxon>
        <taxon>Ecdysozoa</taxon>
        <taxon>Arthropoda</taxon>
        <taxon>Hexapoda</taxon>
        <taxon>Insecta</taxon>
        <taxon>Pterygota</taxon>
        <taxon>Neoptera</taxon>
        <taxon>Endopterygota</taxon>
        <taxon>Coleoptera</taxon>
        <taxon>Polyphaga</taxon>
        <taxon>Staphyliniformia</taxon>
        <taxon>Silphidae</taxon>
        <taxon>Nicrophorinae</taxon>
        <taxon>Nicrophorus</taxon>
    </lineage>
</organism>
<dbReference type="InterPro" id="IPR036322">
    <property type="entry name" value="WD40_repeat_dom_sf"/>
</dbReference>
<dbReference type="Pfam" id="PF25168">
    <property type="entry name" value="Beta-prop_WDR36-Utp21_2nd"/>
    <property type="match status" value="1"/>
</dbReference>
<dbReference type="Pfam" id="PF25171">
    <property type="entry name" value="Beta-prop_WDR36-Utp21_1st"/>
    <property type="match status" value="1"/>
</dbReference>
<protein>
    <submittedName>
        <fullName evidence="7">WD repeat-containing protein 36</fullName>
    </submittedName>
</protein>
<dbReference type="PROSITE" id="PS50294">
    <property type="entry name" value="WD_REPEATS_REGION"/>
    <property type="match status" value="1"/>
</dbReference>
<keyword evidence="1 3" id="KW-0853">WD repeat</keyword>